<comment type="caution">
    <text evidence="1">The sequence shown here is derived from an EMBL/GenBank/DDBJ whole genome shotgun (WGS) entry which is preliminary data.</text>
</comment>
<sequence length="73" mass="8655">MQVRNLLRIVCGKIGFFSAMYDIYGTTKYRLFDIKEGEGAGIIGTDKVIRVIYLEIYFYEELPKINFWQLFVF</sequence>
<keyword evidence="2" id="KW-1185">Reference proteome</keyword>
<evidence type="ECO:0000313" key="1">
    <source>
        <dbReference type="EMBL" id="TWW02208.1"/>
    </source>
</evidence>
<evidence type="ECO:0000313" key="2">
    <source>
        <dbReference type="Proteomes" id="UP000318815"/>
    </source>
</evidence>
<dbReference type="AlphaFoldDB" id="A0A5C6LZW6"/>
<dbReference type="EMBL" id="VOHS01000002">
    <property type="protein sequence ID" value="TWW02208.1"/>
    <property type="molecule type" value="Genomic_DNA"/>
</dbReference>
<proteinExistence type="predicted"/>
<gene>
    <name evidence="1" type="ORF">FEF09_03425</name>
</gene>
<dbReference type="Proteomes" id="UP000318815">
    <property type="component" value="Unassembled WGS sequence"/>
</dbReference>
<name>A0A5C6LZW6_9BACT</name>
<protein>
    <submittedName>
        <fullName evidence="1">Uncharacterized protein</fullName>
    </submittedName>
</protein>
<organism evidence="1 2">
    <name type="scientific">Chitinophaga pinensis</name>
    <dbReference type="NCBI Taxonomy" id="79329"/>
    <lineage>
        <taxon>Bacteria</taxon>
        <taxon>Pseudomonadati</taxon>
        <taxon>Bacteroidota</taxon>
        <taxon>Chitinophagia</taxon>
        <taxon>Chitinophagales</taxon>
        <taxon>Chitinophagaceae</taxon>
        <taxon>Chitinophaga</taxon>
    </lineage>
</organism>
<reference evidence="1 2" key="1">
    <citation type="submission" date="2019-08" db="EMBL/GenBank/DDBJ databases">
        <title>Whole genome sequencing of chitin degrading bacteria Chitinophaga pinensis YS16.</title>
        <authorList>
            <person name="Singh R.P."/>
            <person name="Manchanda G."/>
            <person name="Maurya I.K."/>
            <person name="Joshi N.K."/>
            <person name="Srivastava A.K."/>
        </authorList>
    </citation>
    <scope>NUCLEOTIDE SEQUENCE [LARGE SCALE GENOMIC DNA]</scope>
    <source>
        <strain evidence="1 2">YS-16</strain>
    </source>
</reference>
<dbReference type="RefSeq" id="WP_146303761.1">
    <property type="nucleotide sequence ID" value="NZ_VOHS01000002.1"/>
</dbReference>
<accession>A0A5C6LZW6</accession>